<evidence type="ECO:0008006" key="4">
    <source>
        <dbReference type="Google" id="ProtNLM"/>
    </source>
</evidence>
<dbReference type="EMBL" id="PPSK01000008">
    <property type="protein sequence ID" value="POB03423.1"/>
    <property type="molecule type" value="Genomic_DNA"/>
</dbReference>
<dbReference type="AlphaFoldDB" id="A0A2P4EV22"/>
<organism evidence="2 3">
    <name type="scientific">Halopseudomonas oceani</name>
    <dbReference type="NCBI Taxonomy" id="1708783"/>
    <lineage>
        <taxon>Bacteria</taxon>
        <taxon>Pseudomonadati</taxon>
        <taxon>Pseudomonadota</taxon>
        <taxon>Gammaproteobacteria</taxon>
        <taxon>Pseudomonadales</taxon>
        <taxon>Pseudomonadaceae</taxon>
        <taxon>Halopseudomonas</taxon>
    </lineage>
</organism>
<dbReference type="NCBIfam" id="NF046101">
    <property type="entry name" value="PA3496_fam"/>
    <property type="match status" value="1"/>
</dbReference>
<dbReference type="Proteomes" id="UP000243451">
    <property type="component" value="Unassembled WGS sequence"/>
</dbReference>
<reference evidence="2 3" key="1">
    <citation type="submission" date="2018-01" db="EMBL/GenBank/DDBJ databases">
        <title>Draft genome of the type strain Pseudomonas oceani DSM 100277 isolated from the deep water in Okinawa trough, northwestern Pacific Ocean.</title>
        <authorList>
            <person name="Gomila M."/>
            <person name="Mulet M."/>
            <person name="Garcia-Valdes E."/>
            <person name="Lalucat J."/>
        </authorList>
    </citation>
    <scope>NUCLEOTIDE SEQUENCE [LARGE SCALE GENOMIC DNA]</scope>
    <source>
        <strain evidence="2 3">DSM 100277</strain>
    </source>
</reference>
<feature type="region of interest" description="Disordered" evidence="1">
    <location>
        <begin position="1"/>
        <end position="32"/>
    </location>
</feature>
<evidence type="ECO:0000256" key="1">
    <source>
        <dbReference type="SAM" id="MobiDB-lite"/>
    </source>
</evidence>
<evidence type="ECO:0000313" key="2">
    <source>
        <dbReference type="EMBL" id="POB03423.1"/>
    </source>
</evidence>
<dbReference type="InterPro" id="IPR058510">
    <property type="entry name" value="DUF8197"/>
</dbReference>
<dbReference type="RefSeq" id="WP_088274291.1">
    <property type="nucleotide sequence ID" value="NZ_BMHR01000005.1"/>
</dbReference>
<dbReference type="InterPro" id="IPR058059">
    <property type="entry name" value="PA3496-like"/>
</dbReference>
<name>A0A2P4EV22_9GAMM</name>
<accession>A0A2P4EV22</accession>
<evidence type="ECO:0000313" key="3">
    <source>
        <dbReference type="Proteomes" id="UP000243451"/>
    </source>
</evidence>
<protein>
    <recommendedName>
        <fullName evidence="4">Leucyl-tRNA synthetase</fullName>
    </recommendedName>
</protein>
<feature type="compositionally biased region" description="Acidic residues" evidence="1">
    <location>
        <begin position="9"/>
        <end position="23"/>
    </location>
</feature>
<proteinExistence type="predicted"/>
<gene>
    <name evidence="2" type="ORF">C1949_10120</name>
</gene>
<sequence>MSQAKSDIELDDDEFIEDDDTPDTDSAPISKSSLTKRRLIDNYLEERRLQRELSDFDFD</sequence>
<dbReference type="OrthoDB" id="7030750at2"/>
<comment type="caution">
    <text evidence="2">The sequence shown here is derived from an EMBL/GenBank/DDBJ whole genome shotgun (WGS) entry which is preliminary data.</text>
</comment>
<dbReference type="Pfam" id="PF26620">
    <property type="entry name" value="DUF8197"/>
    <property type="match status" value="1"/>
</dbReference>
<keyword evidence="3" id="KW-1185">Reference proteome</keyword>